<dbReference type="UniPathway" id="UPA00068">
    <property type="reaction ID" value="UER00107"/>
</dbReference>
<evidence type="ECO:0000256" key="4">
    <source>
        <dbReference type="ARBA" id="ARBA00022679"/>
    </source>
</evidence>
<dbReference type="PIRSF" id="PIRSF000728">
    <property type="entry name" value="NAGK"/>
    <property type="match status" value="1"/>
</dbReference>
<dbReference type="Pfam" id="PF00696">
    <property type="entry name" value="AA_kinase"/>
    <property type="match status" value="1"/>
</dbReference>
<evidence type="ECO:0000256" key="1">
    <source>
        <dbReference type="ARBA" id="ARBA00004828"/>
    </source>
</evidence>
<comment type="function">
    <text evidence="9">Catalyzes the ATP-dependent phosphorylation of N-acetyl-L-glutamate.</text>
</comment>
<sequence length="255" mass="27841">MENSEVIVIKMGGVASDNLGDAFFQQLRQWHKENKKIVIVHGGGHYISKMMTLMNLKVEVKDGLRITDKKTLELTRMVLLGQVQPLITTAIQKAGLQPVGLNAGCNQLIQGDFIDQEKLGYVGKVTQIANELLEILFCAQQIPVIAPLGVTAKGQWLNINADEVACQVAASLKADKLFLLTDVPGIKQKNEWLEEVDLLQLNQLLKEKIVTGGMVPKIKSAQKALLAGVHSVCITDAINSKGTHILNHIHALSSV</sequence>
<feature type="binding site" evidence="9">
    <location>
        <begin position="43"/>
        <end position="44"/>
    </location>
    <ligand>
        <name>substrate</name>
    </ligand>
</feature>
<evidence type="ECO:0000256" key="2">
    <source>
        <dbReference type="ARBA" id="ARBA00022571"/>
    </source>
</evidence>
<comment type="pathway">
    <text evidence="1 9">Amino-acid biosynthesis; L-arginine biosynthesis; N(2)-acetyl-L-ornithine from L-glutamate: step 2/4.</text>
</comment>
<name>S0K731_9ENTE</name>
<dbReference type="STRING" id="44009.RV01_GL000944"/>
<gene>
    <name evidence="9" type="primary">argB</name>
    <name evidence="11" type="ORF">OMK_01725</name>
</gene>
<dbReference type="SUPFAM" id="SSF53633">
    <property type="entry name" value="Carbamate kinase-like"/>
    <property type="match status" value="1"/>
</dbReference>
<comment type="caution">
    <text evidence="11">The sequence shown here is derived from an EMBL/GenBank/DDBJ whole genome shotgun (WGS) entry which is preliminary data.</text>
</comment>
<dbReference type="Proteomes" id="UP000014127">
    <property type="component" value="Unassembled WGS sequence"/>
</dbReference>
<dbReference type="GO" id="GO:0005737">
    <property type="term" value="C:cytoplasm"/>
    <property type="evidence" value="ECO:0007669"/>
    <property type="project" value="UniProtKB-SubCell"/>
</dbReference>
<evidence type="ECO:0000256" key="8">
    <source>
        <dbReference type="ARBA" id="ARBA00048141"/>
    </source>
</evidence>
<keyword evidence="7 9" id="KW-0067">ATP-binding</keyword>
<keyword evidence="4 9" id="KW-0808">Transferase</keyword>
<dbReference type="InterPro" id="IPR037528">
    <property type="entry name" value="ArgB"/>
</dbReference>
<evidence type="ECO:0000256" key="9">
    <source>
        <dbReference type="HAMAP-Rule" id="MF_00082"/>
    </source>
</evidence>
<keyword evidence="3 9" id="KW-0028">Amino-acid biosynthesis</keyword>
<evidence type="ECO:0000256" key="7">
    <source>
        <dbReference type="ARBA" id="ARBA00022840"/>
    </source>
</evidence>
<keyword evidence="2 9" id="KW-0055">Arginine biosynthesis</keyword>
<dbReference type="GO" id="GO:0005524">
    <property type="term" value="F:ATP binding"/>
    <property type="evidence" value="ECO:0007669"/>
    <property type="project" value="UniProtKB-UniRule"/>
</dbReference>
<dbReference type="CDD" id="cd04238">
    <property type="entry name" value="AAK_NAGK-like"/>
    <property type="match status" value="1"/>
</dbReference>
<evidence type="ECO:0000259" key="10">
    <source>
        <dbReference type="Pfam" id="PF00696"/>
    </source>
</evidence>
<evidence type="ECO:0000313" key="12">
    <source>
        <dbReference type="Proteomes" id="UP000014127"/>
    </source>
</evidence>
<reference evidence="11 12" key="1">
    <citation type="submission" date="2013-03" db="EMBL/GenBank/DDBJ databases">
        <title>The Genome Sequence of Enterococcus dispar ATCC_51266 (Illumina only assembly).</title>
        <authorList>
            <consortium name="The Broad Institute Genomics Platform"/>
            <consortium name="The Broad Institute Genome Sequencing Center for Infectious Disease"/>
            <person name="Earl A."/>
            <person name="Russ C."/>
            <person name="Gilmore M."/>
            <person name="Surin D."/>
            <person name="Walker B."/>
            <person name="Young S."/>
            <person name="Zeng Q."/>
            <person name="Gargeya S."/>
            <person name="Fitzgerald M."/>
            <person name="Haas B."/>
            <person name="Abouelleil A."/>
            <person name="Allen A.W."/>
            <person name="Alvarado L."/>
            <person name="Arachchi H.M."/>
            <person name="Berlin A.M."/>
            <person name="Chapman S.B."/>
            <person name="Gainer-Dewar J."/>
            <person name="Goldberg J."/>
            <person name="Griggs A."/>
            <person name="Gujja S."/>
            <person name="Hansen M."/>
            <person name="Howarth C."/>
            <person name="Imamovic A."/>
            <person name="Ireland A."/>
            <person name="Larimer J."/>
            <person name="McCowan C."/>
            <person name="Murphy C."/>
            <person name="Pearson M."/>
            <person name="Poon T.W."/>
            <person name="Priest M."/>
            <person name="Roberts A."/>
            <person name="Saif S."/>
            <person name="Shea T."/>
            <person name="Sisk P."/>
            <person name="Sykes S."/>
            <person name="Wortman J."/>
            <person name="Nusbaum C."/>
            <person name="Birren B."/>
        </authorList>
    </citation>
    <scope>NUCLEOTIDE SEQUENCE [LARGE SCALE GENOMIC DNA]</scope>
    <source>
        <strain evidence="11 12">ATCC 51266</strain>
    </source>
</reference>
<dbReference type="InterPro" id="IPR001048">
    <property type="entry name" value="Asp/Glu/Uridylate_kinase"/>
</dbReference>
<dbReference type="AlphaFoldDB" id="S0K731"/>
<keyword evidence="9" id="KW-0963">Cytoplasm</keyword>
<dbReference type="PANTHER" id="PTHR23342">
    <property type="entry name" value="N-ACETYLGLUTAMATE SYNTHASE"/>
    <property type="match status" value="1"/>
</dbReference>
<feature type="domain" description="Aspartate/glutamate/uridylate kinase" evidence="10">
    <location>
        <begin position="6"/>
        <end position="236"/>
    </location>
</feature>
<comment type="subcellular location">
    <subcellularLocation>
        <location evidence="9">Cytoplasm</location>
    </subcellularLocation>
</comment>
<evidence type="ECO:0000313" key="11">
    <source>
        <dbReference type="EMBL" id="EOT40809.1"/>
    </source>
</evidence>
<evidence type="ECO:0000256" key="3">
    <source>
        <dbReference type="ARBA" id="ARBA00022605"/>
    </source>
</evidence>
<dbReference type="NCBIfam" id="TIGR00761">
    <property type="entry name" value="argB"/>
    <property type="match status" value="1"/>
</dbReference>
<protein>
    <recommendedName>
        <fullName evidence="9">Acetylglutamate kinase</fullName>
        <ecNumber evidence="9">2.7.2.8</ecNumber>
    </recommendedName>
    <alternativeName>
        <fullName evidence="9">N-acetyl-L-glutamate 5-phosphotransferase</fullName>
    </alternativeName>
    <alternativeName>
        <fullName evidence="9">NAG kinase</fullName>
        <shortName evidence="9">NAGK</shortName>
    </alternativeName>
</protein>
<dbReference type="RefSeq" id="WP_016172890.1">
    <property type="nucleotide sequence ID" value="NZ_ASWK01000001.1"/>
</dbReference>
<feature type="binding site" evidence="9">
    <location>
        <position position="158"/>
    </location>
    <ligand>
        <name>substrate</name>
    </ligand>
</feature>
<accession>S0K731</accession>
<dbReference type="EMBL" id="AHYR01000006">
    <property type="protein sequence ID" value="EOT40809.1"/>
    <property type="molecule type" value="Genomic_DNA"/>
</dbReference>
<keyword evidence="12" id="KW-1185">Reference proteome</keyword>
<organism evidence="11 12">
    <name type="scientific">Enterococcus dispar ATCC 51266</name>
    <dbReference type="NCBI Taxonomy" id="1139219"/>
    <lineage>
        <taxon>Bacteria</taxon>
        <taxon>Bacillati</taxon>
        <taxon>Bacillota</taxon>
        <taxon>Bacilli</taxon>
        <taxon>Lactobacillales</taxon>
        <taxon>Enterococcaceae</taxon>
        <taxon>Enterococcus</taxon>
    </lineage>
</organism>
<dbReference type="EC" id="2.7.2.8" evidence="9"/>
<dbReference type="HOGENOM" id="CLU_053680_1_0_9"/>
<dbReference type="HAMAP" id="MF_00082">
    <property type="entry name" value="ArgB"/>
    <property type="match status" value="1"/>
</dbReference>
<dbReference type="GO" id="GO:0042450">
    <property type="term" value="P:L-arginine biosynthetic process via ornithine"/>
    <property type="evidence" value="ECO:0007669"/>
    <property type="project" value="UniProtKB-UniRule"/>
</dbReference>
<dbReference type="PANTHER" id="PTHR23342:SF0">
    <property type="entry name" value="N-ACETYLGLUTAMATE SYNTHASE, MITOCHONDRIAL"/>
    <property type="match status" value="1"/>
</dbReference>
<dbReference type="Gene3D" id="3.40.1160.10">
    <property type="entry name" value="Acetylglutamate kinase-like"/>
    <property type="match status" value="1"/>
</dbReference>
<proteinExistence type="inferred from homology"/>
<feature type="site" description="Transition state stabilizer" evidence="9">
    <location>
        <position position="217"/>
    </location>
</feature>
<dbReference type="InterPro" id="IPR036393">
    <property type="entry name" value="AceGlu_kinase-like_sf"/>
</dbReference>
<feature type="binding site" evidence="9">
    <location>
        <position position="65"/>
    </location>
    <ligand>
        <name>substrate</name>
    </ligand>
</feature>
<dbReference type="PATRIC" id="fig|1139219.3.peg.1684"/>
<comment type="catalytic activity">
    <reaction evidence="8 9">
        <text>N-acetyl-L-glutamate + ATP = N-acetyl-L-glutamyl 5-phosphate + ADP</text>
        <dbReference type="Rhea" id="RHEA:14629"/>
        <dbReference type="ChEBI" id="CHEBI:30616"/>
        <dbReference type="ChEBI" id="CHEBI:44337"/>
        <dbReference type="ChEBI" id="CHEBI:57936"/>
        <dbReference type="ChEBI" id="CHEBI:456216"/>
        <dbReference type="EC" id="2.7.2.8"/>
    </reaction>
</comment>
<dbReference type="OrthoDB" id="9803155at2"/>
<feature type="site" description="Transition state stabilizer" evidence="9">
    <location>
        <position position="10"/>
    </location>
</feature>
<dbReference type="InterPro" id="IPR004662">
    <property type="entry name" value="AcgluKinase_fam"/>
</dbReference>
<keyword evidence="5 9" id="KW-0547">Nucleotide-binding</keyword>
<evidence type="ECO:0000256" key="6">
    <source>
        <dbReference type="ARBA" id="ARBA00022777"/>
    </source>
</evidence>
<keyword evidence="6 9" id="KW-0418">Kinase</keyword>
<comment type="similarity">
    <text evidence="9">Belongs to the acetylglutamate kinase family. ArgB subfamily.</text>
</comment>
<dbReference type="eggNOG" id="COG0548">
    <property type="taxonomic scope" value="Bacteria"/>
</dbReference>
<dbReference type="GO" id="GO:0003991">
    <property type="term" value="F:acetylglutamate kinase activity"/>
    <property type="evidence" value="ECO:0007669"/>
    <property type="project" value="UniProtKB-UniRule"/>
</dbReference>
<evidence type="ECO:0000256" key="5">
    <source>
        <dbReference type="ARBA" id="ARBA00022741"/>
    </source>
</evidence>